<sequence>MSMITALYTGEFHLESRDMREVPGWQEAASSLCARYDALHAMLDAGQKERLDALMAAKADIFAIEQQDAFREGFCLGARLMLEIRAEKG</sequence>
<reference evidence="1 2" key="1">
    <citation type="submission" date="2020-08" db="EMBL/GenBank/DDBJ databases">
        <authorList>
            <person name="Liu C."/>
            <person name="Sun Q."/>
        </authorList>
    </citation>
    <scope>NUCLEOTIDE SEQUENCE [LARGE SCALE GENOMIC DNA]</scope>
    <source>
        <strain evidence="1 2">22A2-44</strain>
    </source>
</reference>
<evidence type="ECO:0000313" key="2">
    <source>
        <dbReference type="Proteomes" id="UP000602181"/>
    </source>
</evidence>
<dbReference type="Pfam" id="PF20648">
    <property type="entry name" value="DUF6809"/>
    <property type="match status" value="1"/>
</dbReference>
<name>A0ABR7AGH8_9FIRM</name>
<protein>
    <submittedName>
        <fullName evidence="1">Uncharacterized protein</fullName>
    </submittedName>
</protein>
<organism evidence="1 2">
    <name type="scientific">Anaerotruncus massiliensis</name>
    <name type="common">ex Togo et al. 2019</name>
    <dbReference type="NCBI Taxonomy" id="1673720"/>
    <lineage>
        <taxon>Bacteria</taxon>
        <taxon>Bacillati</taxon>
        <taxon>Bacillota</taxon>
        <taxon>Clostridia</taxon>
        <taxon>Eubacteriales</taxon>
        <taxon>Oscillospiraceae</taxon>
        <taxon>Anaerotruncus</taxon>
    </lineage>
</organism>
<dbReference type="EMBL" id="JACOIH010000025">
    <property type="protein sequence ID" value="MBC3939566.1"/>
    <property type="molecule type" value="Genomic_DNA"/>
</dbReference>
<accession>A0ABR7AGH8</accession>
<dbReference type="Proteomes" id="UP000602181">
    <property type="component" value="Unassembled WGS sequence"/>
</dbReference>
<keyword evidence="2" id="KW-1185">Reference proteome</keyword>
<dbReference type="RefSeq" id="WP_146021670.1">
    <property type="nucleotide sequence ID" value="NZ_CAKXPM010000040.1"/>
</dbReference>
<dbReference type="InterPro" id="IPR049215">
    <property type="entry name" value="DUF6809"/>
</dbReference>
<evidence type="ECO:0000313" key="1">
    <source>
        <dbReference type="EMBL" id="MBC3939566.1"/>
    </source>
</evidence>
<comment type="caution">
    <text evidence="1">The sequence shown here is derived from an EMBL/GenBank/DDBJ whole genome shotgun (WGS) entry which is preliminary data.</text>
</comment>
<gene>
    <name evidence="1" type="ORF">H8R05_11665</name>
</gene>
<proteinExistence type="predicted"/>